<gene>
    <name evidence="2" type="ORF">MNB_SUP05-5-981</name>
</gene>
<organism evidence="2">
    <name type="scientific">hydrothermal vent metagenome</name>
    <dbReference type="NCBI Taxonomy" id="652676"/>
    <lineage>
        <taxon>unclassified sequences</taxon>
        <taxon>metagenomes</taxon>
        <taxon>ecological metagenomes</taxon>
    </lineage>
</organism>
<dbReference type="AlphaFoldDB" id="A0A1W1BV36"/>
<name>A0A1W1BV36_9ZZZZ</name>
<reference evidence="2" key="1">
    <citation type="submission" date="2016-10" db="EMBL/GenBank/DDBJ databases">
        <authorList>
            <person name="de Groot N.N."/>
        </authorList>
    </citation>
    <scope>NUCLEOTIDE SEQUENCE</scope>
</reference>
<protein>
    <recommendedName>
        <fullName evidence="1">Secretion system C-terminal sorting domain-containing protein</fullName>
    </recommendedName>
</protein>
<evidence type="ECO:0000259" key="1">
    <source>
        <dbReference type="Pfam" id="PF18962"/>
    </source>
</evidence>
<dbReference type="GO" id="GO:0005975">
    <property type="term" value="P:carbohydrate metabolic process"/>
    <property type="evidence" value="ECO:0007669"/>
    <property type="project" value="InterPro"/>
</dbReference>
<dbReference type="EMBL" id="FPHJ01000020">
    <property type="protein sequence ID" value="SFV57331.1"/>
    <property type="molecule type" value="Genomic_DNA"/>
</dbReference>
<dbReference type="InterPro" id="IPR026444">
    <property type="entry name" value="Secre_tail"/>
</dbReference>
<dbReference type="NCBIfam" id="TIGR04183">
    <property type="entry name" value="Por_Secre_tail"/>
    <property type="match status" value="1"/>
</dbReference>
<dbReference type="InterPro" id="IPR012341">
    <property type="entry name" value="6hp_glycosidase-like_sf"/>
</dbReference>
<dbReference type="Gene3D" id="1.50.10.10">
    <property type="match status" value="1"/>
</dbReference>
<accession>A0A1W1BV36</accession>
<sequence>MLSDNQKWMDDIYNYLKSMRFSSQGYYENTIQLLSYLVISGNYWTPETVNLSVEENNFSSVVVYPNPAINKECFIDIDDSLNKVVKVEAITLNGKIINLPLEKNRVNLNKLSKGIYSIIFFTETKKSFTRTIFVE</sequence>
<proteinExistence type="predicted"/>
<dbReference type="Pfam" id="PF18962">
    <property type="entry name" value="Por_Secre_tail"/>
    <property type="match status" value="1"/>
</dbReference>
<evidence type="ECO:0000313" key="2">
    <source>
        <dbReference type="EMBL" id="SFV57331.1"/>
    </source>
</evidence>
<feature type="domain" description="Secretion system C-terminal sorting" evidence="1">
    <location>
        <begin position="63"/>
        <end position="130"/>
    </location>
</feature>